<accession>A0A5K7X0B6</accession>
<dbReference type="AlphaFoldDB" id="A0A5K7X0B6"/>
<gene>
    <name evidence="9" type="primary">citZ</name>
    <name evidence="9" type="ORF">St703_21240</name>
</gene>
<dbReference type="PANTHER" id="PTHR11739">
    <property type="entry name" value="CITRATE SYNTHASE"/>
    <property type="match status" value="1"/>
</dbReference>
<dbReference type="NCBIfam" id="TIGR01800">
    <property type="entry name" value="cit_synth_II"/>
    <property type="match status" value="1"/>
</dbReference>
<dbReference type="Pfam" id="PF00285">
    <property type="entry name" value="Citrate_synt"/>
    <property type="match status" value="1"/>
</dbReference>
<dbReference type="InterPro" id="IPR019810">
    <property type="entry name" value="Citrate_synthase_AS"/>
</dbReference>
<dbReference type="FunFam" id="1.10.230.10:FF:000003">
    <property type="entry name" value="Citrate synthase"/>
    <property type="match status" value="1"/>
</dbReference>
<dbReference type="InterPro" id="IPR011278">
    <property type="entry name" value="2-MeCitrate/Citrate_synth_II"/>
</dbReference>
<protein>
    <recommendedName>
        <fullName evidence="6">Citrate synthase</fullName>
    </recommendedName>
</protein>
<keyword evidence="3" id="KW-0816">Tricarboxylic acid cycle</keyword>
<evidence type="ECO:0000256" key="2">
    <source>
        <dbReference type="ARBA" id="ARBA00010566"/>
    </source>
</evidence>
<evidence type="ECO:0000313" key="9">
    <source>
        <dbReference type="EMBL" id="BBN99419.1"/>
    </source>
</evidence>
<evidence type="ECO:0000256" key="1">
    <source>
        <dbReference type="ARBA" id="ARBA00004751"/>
    </source>
</evidence>
<sequence length="371" mass="41496">MTMTRGLEGIVATTSAISSIKDDVLTYRGYRIQDLAEQTTFEEVIYLLWNGDLPTSEQLSVFRKSLAANAAVPDELFAMMKMCPLDQVHPMAVLRSAVSNLGIYDTDAERAGIEANQTKAIRLQAKMATLVAGFSRIRQGLDPVSPDSSKHFAENFLYMLRGKAPSDLEAKLLDHALILHADHELNASTFTARVCVATLSDIYSGITAAIGALKGPLHGGANEQVMHMLEEIGSIDWVDDYIYEALAAKKKIMGFGHRVYKNGDPRARILKDMARQISELHEDTRLYEMSLRIEQIMKAKKGLLPNTDFYSATLYHLLGIDHDLFTPVFAVSRTSGWAAHIMEQYKDNRLIRPRAEYNGPHLRRVTPIDLR</sequence>
<dbReference type="SUPFAM" id="SSF48256">
    <property type="entry name" value="Citrate synthase"/>
    <property type="match status" value="1"/>
</dbReference>
<dbReference type="Proteomes" id="UP000326951">
    <property type="component" value="Chromosome"/>
</dbReference>
<dbReference type="Gene3D" id="1.10.580.10">
    <property type="entry name" value="Citrate Synthase, domain 1"/>
    <property type="match status" value="1"/>
</dbReference>
<dbReference type="GO" id="GO:0036440">
    <property type="term" value="F:citrate synthase activity"/>
    <property type="evidence" value="ECO:0007669"/>
    <property type="project" value="UniProtKB-EC"/>
</dbReference>
<organism evidence="9 10">
    <name type="scientific">Sporolactobacillus terrae</name>
    <dbReference type="NCBI Taxonomy" id="269673"/>
    <lineage>
        <taxon>Bacteria</taxon>
        <taxon>Bacillati</taxon>
        <taxon>Bacillota</taxon>
        <taxon>Bacilli</taxon>
        <taxon>Bacillales</taxon>
        <taxon>Sporolactobacillaceae</taxon>
        <taxon>Sporolactobacillus</taxon>
    </lineage>
</organism>
<feature type="active site" evidence="7">
    <location>
        <position position="308"/>
    </location>
</feature>
<name>A0A5K7X0B6_9BACL</name>
<dbReference type="InterPro" id="IPR036969">
    <property type="entry name" value="Citrate_synthase_sf"/>
</dbReference>
<dbReference type="InterPro" id="IPR016142">
    <property type="entry name" value="Citrate_synth-like_lrg_a-sub"/>
</dbReference>
<dbReference type="EMBL" id="AP021853">
    <property type="protein sequence ID" value="BBN99419.1"/>
    <property type="molecule type" value="Genomic_DNA"/>
</dbReference>
<dbReference type="NCBIfam" id="NF010637">
    <property type="entry name" value="PRK14034.1"/>
    <property type="match status" value="1"/>
</dbReference>
<dbReference type="GO" id="GO:0006099">
    <property type="term" value="P:tricarboxylic acid cycle"/>
    <property type="evidence" value="ECO:0007669"/>
    <property type="project" value="UniProtKB-UniPathway"/>
</dbReference>
<evidence type="ECO:0000256" key="7">
    <source>
        <dbReference type="PIRSR" id="PIRSR001369-1"/>
    </source>
</evidence>
<dbReference type="Gene3D" id="1.10.230.10">
    <property type="entry name" value="Cytochrome P450-Terp, domain 2"/>
    <property type="match status" value="1"/>
</dbReference>
<dbReference type="InterPro" id="IPR024176">
    <property type="entry name" value="Citrate_synthase_bac-typ"/>
</dbReference>
<dbReference type="PROSITE" id="PS00480">
    <property type="entry name" value="CITRATE_SYNTHASE"/>
    <property type="match status" value="1"/>
</dbReference>
<evidence type="ECO:0000256" key="3">
    <source>
        <dbReference type="ARBA" id="ARBA00022532"/>
    </source>
</evidence>
<reference evidence="9 10" key="1">
    <citation type="submission" date="2019-09" db="EMBL/GenBank/DDBJ databases">
        <title>Complete genome sequence of Sporolactobacillus terrae 70-3.</title>
        <authorList>
            <person name="Tanaka N."/>
            <person name="Shiwa Y."/>
            <person name="Fujita N."/>
            <person name="Tanasupawat S."/>
        </authorList>
    </citation>
    <scope>NUCLEOTIDE SEQUENCE [LARGE SCALE GENOMIC DNA]</scope>
    <source>
        <strain evidence="9 10">70-3</strain>
    </source>
</reference>
<dbReference type="InterPro" id="IPR016143">
    <property type="entry name" value="Citrate_synth-like_sm_a-sub"/>
</dbReference>
<evidence type="ECO:0000256" key="6">
    <source>
        <dbReference type="PIRNR" id="PIRNR001369"/>
    </source>
</evidence>
<comment type="catalytic activity">
    <reaction evidence="5">
        <text>oxaloacetate + acetyl-CoA + H2O = citrate + CoA + H(+)</text>
        <dbReference type="Rhea" id="RHEA:16845"/>
        <dbReference type="ChEBI" id="CHEBI:15377"/>
        <dbReference type="ChEBI" id="CHEBI:15378"/>
        <dbReference type="ChEBI" id="CHEBI:16452"/>
        <dbReference type="ChEBI" id="CHEBI:16947"/>
        <dbReference type="ChEBI" id="CHEBI:57287"/>
        <dbReference type="ChEBI" id="CHEBI:57288"/>
        <dbReference type="EC" id="2.3.3.16"/>
    </reaction>
</comment>
<evidence type="ECO:0000313" key="10">
    <source>
        <dbReference type="Proteomes" id="UP000326951"/>
    </source>
</evidence>
<dbReference type="RefSeq" id="WP_152080612.1">
    <property type="nucleotide sequence ID" value="NZ_AP021853.1"/>
</dbReference>
<dbReference type="PANTHER" id="PTHR11739:SF4">
    <property type="entry name" value="CITRATE SYNTHASE, PEROXISOMAL"/>
    <property type="match status" value="1"/>
</dbReference>
<dbReference type="GO" id="GO:0005975">
    <property type="term" value="P:carbohydrate metabolic process"/>
    <property type="evidence" value="ECO:0007669"/>
    <property type="project" value="TreeGrafter"/>
</dbReference>
<dbReference type="GO" id="GO:0005829">
    <property type="term" value="C:cytosol"/>
    <property type="evidence" value="ECO:0007669"/>
    <property type="project" value="TreeGrafter"/>
</dbReference>
<comment type="similarity">
    <text evidence="2 6 8">Belongs to the citrate synthase family.</text>
</comment>
<dbReference type="CDD" id="cd06110">
    <property type="entry name" value="BSuCS-II_like"/>
    <property type="match status" value="1"/>
</dbReference>
<dbReference type="InterPro" id="IPR002020">
    <property type="entry name" value="Citrate_synthase"/>
</dbReference>
<evidence type="ECO:0000256" key="8">
    <source>
        <dbReference type="RuleBase" id="RU003406"/>
    </source>
</evidence>
<dbReference type="PIRSF" id="PIRSF001369">
    <property type="entry name" value="Citrate_synth"/>
    <property type="match status" value="1"/>
</dbReference>
<dbReference type="UniPathway" id="UPA00223"/>
<evidence type="ECO:0000256" key="4">
    <source>
        <dbReference type="ARBA" id="ARBA00022679"/>
    </source>
</evidence>
<evidence type="ECO:0000256" key="5">
    <source>
        <dbReference type="ARBA" id="ARBA00049288"/>
    </source>
</evidence>
<dbReference type="PRINTS" id="PR00143">
    <property type="entry name" value="CITRTSNTHASE"/>
</dbReference>
<proteinExistence type="inferred from homology"/>
<feature type="active site" evidence="7">
    <location>
        <position position="257"/>
    </location>
</feature>
<comment type="pathway">
    <text evidence="1">Carbohydrate metabolism; tricarboxylic acid cycle; isocitrate from oxaloacetate: step 1/2.</text>
</comment>
<keyword evidence="4 6" id="KW-0808">Transferase</keyword>